<dbReference type="SUPFAM" id="SSF56219">
    <property type="entry name" value="DNase I-like"/>
    <property type="match status" value="1"/>
</dbReference>
<dbReference type="AlphaFoldDB" id="A0A9J6FXD0"/>
<name>A0A9J6FXD0_HAELO</name>
<gene>
    <name evidence="2" type="ORF">HPB48_016196</name>
</gene>
<evidence type="ECO:0000313" key="2">
    <source>
        <dbReference type="EMBL" id="KAH9367427.1"/>
    </source>
</evidence>
<evidence type="ECO:0000259" key="1">
    <source>
        <dbReference type="Pfam" id="PF14529"/>
    </source>
</evidence>
<dbReference type="Pfam" id="PF14529">
    <property type="entry name" value="Exo_endo_phos_2"/>
    <property type="match status" value="1"/>
</dbReference>
<keyword evidence="3" id="KW-1185">Reference proteome</keyword>
<evidence type="ECO:0000313" key="3">
    <source>
        <dbReference type="Proteomes" id="UP000821853"/>
    </source>
</evidence>
<dbReference type="OrthoDB" id="7474049at2759"/>
<dbReference type="Gene3D" id="3.60.10.10">
    <property type="entry name" value="Endonuclease/exonuclease/phosphatase"/>
    <property type="match status" value="1"/>
</dbReference>
<accession>A0A9J6FXD0</accession>
<dbReference type="InterPro" id="IPR036691">
    <property type="entry name" value="Endo/exonu/phosph_ase_sf"/>
</dbReference>
<dbReference type="VEuPathDB" id="VectorBase:HLOH_056900"/>
<sequence length="147" mass="16504">MSRKSVGIASMLPVMYDGTAAVLVDSSFPYVELDFQPWFTAHQEVVGVTLKLHQRQVVVVSAYVCPSVRKPSRIGWSSLDNIRKTRPGALFVIGGDLNAHHTHWAPRADTFHGTNVVRAMEYNNFTLKMTPTVPQLLVNNPPRRYNN</sequence>
<protein>
    <recommendedName>
        <fullName evidence="1">Endonuclease/exonuclease/phosphatase domain-containing protein</fullName>
    </recommendedName>
</protein>
<comment type="caution">
    <text evidence="2">The sequence shown here is derived from an EMBL/GenBank/DDBJ whole genome shotgun (WGS) entry which is preliminary data.</text>
</comment>
<dbReference type="InterPro" id="IPR005135">
    <property type="entry name" value="Endo/exonuclease/phosphatase"/>
</dbReference>
<dbReference type="GO" id="GO:0003824">
    <property type="term" value="F:catalytic activity"/>
    <property type="evidence" value="ECO:0007669"/>
    <property type="project" value="InterPro"/>
</dbReference>
<dbReference type="EMBL" id="JABSTR010000004">
    <property type="protein sequence ID" value="KAH9367427.1"/>
    <property type="molecule type" value="Genomic_DNA"/>
</dbReference>
<organism evidence="2 3">
    <name type="scientific">Haemaphysalis longicornis</name>
    <name type="common">Bush tick</name>
    <dbReference type="NCBI Taxonomy" id="44386"/>
    <lineage>
        <taxon>Eukaryota</taxon>
        <taxon>Metazoa</taxon>
        <taxon>Ecdysozoa</taxon>
        <taxon>Arthropoda</taxon>
        <taxon>Chelicerata</taxon>
        <taxon>Arachnida</taxon>
        <taxon>Acari</taxon>
        <taxon>Parasitiformes</taxon>
        <taxon>Ixodida</taxon>
        <taxon>Ixodoidea</taxon>
        <taxon>Ixodidae</taxon>
        <taxon>Haemaphysalinae</taxon>
        <taxon>Haemaphysalis</taxon>
    </lineage>
</organism>
<dbReference type="Proteomes" id="UP000821853">
    <property type="component" value="Chromosome 2"/>
</dbReference>
<feature type="domain" description="Endonuclease/exonuclease/phosphatase" evidence="1">
    <location>
        <begin position="58"/>
        <end position="130"/>
    </location>
</feature>
<proteinExistence type="predicted"/>
<reference evidence="2 3" key="1">
    <citation type="journal article" date="2020" name="Cell">
        <title>Large-Scale Comparative Analyses of Tick Genomes Elucidate Their Genetic Diversity and Vector Capacities.</title>
        <authorList>
            <consortium name="Tick Genome and Microbiome Consortium (TIGMIC)"/>
            <person name="Jia N."/>
            <person name="Wang J."/>
            <person name="Shi W."/>
            <person name="Du L."/>
            <person name="Sun Y."/>
            <person name="Zhan W."/>
            <person name="Jiang J.F."/>
            <person name="Wang Q."/>
            <person name="Zhang B."/>
            <person name="Ji P."/>
            <person name="Bell-Sakyi L."/>
            <person name="Cui X.M."/>
            <person name="Yuan T.T."/>
            <person name="Jiang B.G."/>
            <person name="Yang W.F."/>
            <person name="Lam T.T."/>
            <person name="Chang Q.C."/>
            <person name="Ding S.J."/>
            <person name="Wang X.J."/>
            <person name="Zhu J.G."/>
            <person name="Ruan X.D."/>
            <person name="Zhao L."/>
            <person name="Wei J.T."/>
            <person name="Ye R.Z."/>
            <person name="Que T.C."/>
            <person name="Du C.H."/>
            <person name="Zhou Y.H."/>
            <person name="Cheng J.X."/>
            <person name="Dai P.F."/>
            <person name="Guo W.B."/>
            <person name="Han X.H."/>
            <person name="Huang E.J."/>
            <person name="Li L.F."/>
            <person name="Wei W."/>
            <person name="Gao Y.C."/>
            <person name="Liu J.Z."/>
            <person name="Shao H.Z."/>
            <person name="Wang X."/>
            <person name="Wang C.C."/>
            <person name="Yang T.C."/>
            <person name="Huo Q.B."/>
            <person name="Li W."/>
            <person name="Chen H.Y."/>
            <person name="Chen S.E."/>
            <person name="Zhou L.G."/>
            <person name="Ni X.B."/>
            <person name="Tian J.H."/>
            <person name="Sheng Y."/>
            <person name="Liu T."/>
            <person name="Pan Y.S."/>
            <person name="Xia L.Y."/>
            <person name="Li J."/>
            <person name="Zhao F."/>
            <person name="Cao W.C."/>
        </authorList>
    </citation>
    <scope>NUCLEOTIDE SEQUENCE [LARGE SCALE GENOMIC DNA]</scope>
    <source>
        <strain evidence="2">HaeL-2018</strain>
    </source>
</reference>